<evidence type="ECO:0000313" key="2">
    <source>
        <dbReference type="Proteomes" id="UP001605036"/>
    </source>
</evidence>
<keyword evidence="2" id="KW-1185">Reference proteome</keyword>
<gene>
    <name evidence="1" type="ORF">R1flu_004669</name>
</gene>
<accession>A0ABD1YRT4</accession>
<name>A0ABD1YRT4_9MARC</name>
<proteinExistence type="predicted"/>
<dbReference type="EMBL" id="JBHFFA010000003">
    <property type="protein sequence ID" value="KAL2633190.1"/>
    <property type="molecule type" value="Genomic_DNA"/>
</dbReference>
<dbReference type="Proteomes" id="UP001605036">
    <property type="component" value="Unassembled WGS sequence"/>
</dbReference>
<organism evidence="1 2">
    <name type="scientific">Riccia fluitans</name>
    <dbReference type="NCBI Taxonomy" id="41844"/>
    <lineage>
        <taxon>Eukaryota</taxon>
        <taxon>Viridiplantae</taxon>
        <taxon>Streptophyta</taxon>
        <taxon>Embryophyta</taxon>
        <taxon>Marchantiophyta</taxon>
        <taxon>Marchantiopsida</taxon>
        <taxon>Marchantiidae</taxon>
        <taxon>Marchantiales</taxon>
        <taxon>Ricciaceae</taxon>
        <taxon>Riccia</taxon>
    </lineage>
</organism>
<sequence>MSEMALLLLPSWKIEEAPTLDRLLKVWFRFRKFLKFSSASTVVPANLPIVSFKKWWVLIGEECPEIFAAVEECAKKLGAVKMGDVSQAEWDREVGTVMAGEARVGNVEAGAEVLKWLSEAQISDRPLQQIVGWVWQPGVLVGERWELPNRIWMRMLYSRGPRGEVLTDTGGLSRMMRFGEAGGGYCGRGRLL</sequence>
<evidence type="ECO:0000313" key="1">
    <source>
        <dbReference type="EMBL" id="KAL2633190.1"/>
    </source>
</evidence>
<protein>
    <submittedName>
        <fullName evidence="1">Uncharacterized protein</fullName>
    </submittedName>
</protein>
<dbReference type="AlphaFoldDB" id="A0ABD1YRT4"/>
<comment type="caution">
    <text evidence="1">The sequence shown here is derived from an EMBL/GenBank/DDBJ whole genome shotgun (WGS) entry which is preliminary data.</text>
</comment>
<reference evidence="1 2" key="1">
    <citation type="submission" date="2024-09" db="EMBL/GenBank/DDBJ databases">
        <title>Chromosome-scale assembly of Riccia fluitans.</title>
        <authorList>
            <person name="Paukszto L."/>
            <person name="Sawicki J."/>
            <person name="Karawczyk K."/>
            <person name="Piernik-Szablinska J."/>
            <person name="Szczecinska M."/>
            <person name="Mazdziarz M."/>
        </authorList>
    </citation>
    <scope>NUCLEOTIDE SEQUENCE [LARGE SCALE GENOMIC DNA]</scope>
    <source>
        <strain evidence="1">Rf_01</strain>
        <tissue evidence="1">Aerial parts of the thallus</tissue>
    </source>
</reference>